<proteinExistence type="predicted"/>
<organism evidence="2 3">
    <name type="scientific">Skermanella cutis</name>
    <dbReference type="NCBI Taxonomy" id="2775420"/>
    <lineage>
        <taxon>Bacteria</taxon>
        <taxon>Pseudomonadati</taxon>
        <taxon>Pseudomonadota</taxon>
        <taxon>Alphaproteobacteria</taxon>
        <taxon>Rhodospirillales</taxon>
        <taxon>Azospirillaceae</taxon>
        <taxon>Skermanella</taxon>
    </lineage>
</organism>
<evidence type="ECO:0000313" key="3">
    <source>
        <dbReference type="Proteomes" id="UP000595197"/>
    </source>
</evidence>
<dbReference type="Proteomes" id="UP000595197">
    <property type="component" value="Chromosome"/>
</dbReference>
<feature type="region of interest" description="Disordered" evidence="1">
    <location>
        <begin position="1"/>
        <end position="97"/>
    </location>
</feature>
<evidence type="ECO:0000256" key="1">
    <source>
        <dbReference type="SAM" id="MobiDB-lite"/>
    </source>
</evidence>
<feature type="compositionally biased region" description="Basic and acidic residues" evidence="1">
    <location>
        <begin position="69"/>
        <end position="90"/>
    </location>
</feature>
<dbReference type="EMBL" id="CP067420">
    <property type="protein sequence ID" value="QQP88812.1"/>
    <property type="molecule type" value="Genomic_DNA"/>
</dbReference>
<dbReference type="RefSeq" id="WP_201074214.1">
    <property type="nucleotide sequence ID" value="NZ_CP067420.1"/>
</dbReference>
<sequence>MSDHDQNSRNRETERLRFRPGQPVQTDADGTKVGQAAGPGSPTAAASSSGGSGDHVAPEQKGANPVADGTERADAAGDAESKAAEGDGGPRGEPATS</sequence>
<keyword evidence="3" id="KW-1185">Reference proteome</keyword>
<name>A0ABX7B3R4_9PROT</name>
<gene>
    <name evidence="2" type="ORF">IGS68_22800</name>
</gene>
<feature type="compositionally biased region" description="Basic and acidic residues" evidence="1">
    <location>
        <begin position="1"/>
        <end position="17"/>
    </location>
</feature>
<feature type="compositionally biased region" description="Low complexity" evidence="1">
    <location>
        <begin position="36"/>
        <end position="49"/>
    </location>
</feature>
<evidence type="ECO:0000313" key="2">
    <source>
        <dbReference type="EMBL" id="QQP88812.1"/>
    </source>
</evidence>
<accession>A0ABX7B3R4</accession>
<reference evidence="2" key="1">
    <citation type="submission" date="2021-02" db="EMBL/GenBank/DDBJ databases">
        <title>Skermanella TT6 skin isolate.</title>
        <authorList>
            <person name="Lee K."/>
            <person name="Ganzorig M."/>
        </authorList>
    </citation>
    <scope>NUCLEOTIDE SEQUENCE</scope>
    <source>
        <strain evidence="2">TT6</strain>
    </source>
</reference>
<protein>
    <submittedName>
        <fullName evidence="2">Uncharacterized protein</fullName>
    </submittedName>
</protein>